<dbReference type="EMBL" id="CM017696">
    <property type="protein sequence ID" value="TYH01465.1"/>
    <property type="molecule type" value="Genomic_DNA"/>
</dbReference>
<sequence length="216" mass="23316">MAPRGPHACHVPFGPTSARLSVGVHYAHNGGHFGSPSLGPCVGDGDKSMNGHAHRPIGAGHDFNHNDFVRPRLDGGHYSSRPNANCIHLGPRMSPTVPEVPWRTKPCARVFDVDSSQYDSSQYVGIPPRVSDLCASNYSDATNYGSNFNPTDSYVPLPVGSTSWCSDSGATHHVCQNASNLHTSTPYSEITGRGLFSTVSENDTYSVWKVYKEISE</sequence>
<dbReference type="AlphaFoldDB" id="A0A5D2F5S5"/>
<protein>
    <submittedName>
        <fullName evidence="1">Uncharacterized protein</fullName>
    </submittedName>
</protein>
<name>A0A5D2F5S5_GOSDA</name>
<organism evidence="1 2">
    <name type="scientific">Gossypium darwinii</name>
    <name type="common">Darwin's cotton</name>
    <name type="synonym">Gossypium barbadense var. darwinii</name>
    <dbReference type="NCBI Taxonomy" id="34276"/>
    <lineage>
        <taxon>Eukaryota</taxon>
        <taxon>Viridiplantae</taxon>
        <taxon>Streptophyta</taxon>
        <taxon>Embryophyta</taxon>
        <taxon>Tracheophyta</taxon>
        <taxon>Spermatophyta</taxon>
        <taxon>Magnoliopsida</taxon>
        <taxon>eudicotyledons</taxon>
        <taxon>Gunneridae</taxon>
        <taxon>Pentapetalae</taxon>
        <taxon>rosids</taxon>
        <taxon>malvids</taxon>
        <taxon>Malvales</taxon>
        <taxon>Malvaceae</taxon>
        <taxon>Malvoideae</taxon>
        <taxon>Gossypium</taxon>
    </lineage>
</organism>
<evidence type="ECO:0000313" key="2">
    <source>
        <dbReference type="Proteomes" id="UP000323506"/>
    </source>
</evidence>
<gene>
    <name evidence="1" type="ORF">ES288_A09G060500v1</name>
</gene>
<keyword evidence="2" id="KW-1185">Reference proteome</keyword>
<evidence type="ECO:0000313" key="1">
    <source>
        <dbReference type="EMBL" id="TYH01465.1"/>
    </source>
</evidence>
<dbReference type="Proteomes" id="UP000323506">
    <property type="component" value="Chromosome A09"/>
</dbReference>
<reference evidence="1 2" key="1">
    <citation type="submission" date="2019-06" db="EMBL/GenBank/DDBJ databases">
        <title>WGS assembly of Gossypium darwinii.</title>
        <authorList>
            <person name="Chen Z.J."/>
            <person name="Sreedasyam A."/>
            <person name="Ando A."/>
            <person name="Song Q."/>
            <person name="De L."/>
            <person name="Hulse-Kemp A."/>
            <person name="Ding M."/>
            <person name="Ye W."/>
            <person name="Kirkbride R."/>
            <person name="Jenkins J."/>
            <person name="Plott C."/>
            <person name="Lovell J."/>
            <person name="Lin Y.-M."/>
            <person name="Vaughn R."/>
            <person name="Liu B."/>
            <person name="Li W."/>
            <person name="Simpson S."/>
            <person name="Scheffler B."/>
            <person name="Saski C."/>
            <person name="Grover C."/>
            <person name="Hu G."/>
            <person name="Conover J."/>
            <person name="Carlson J."/>
            <person name="Shu S."/>
            <person name="Boston L."/>
            <person name="Williams M."/>
            <person name="Peterson D."/>
            <person name="Mcgee K."/>
            <person name="Jones D."/>
            <person name="Wendel J."/>
            <person name="Stelly D."/>
            <person name="Grimwood J."/>
            <person name="Schmutz J."/>
        </authorList>
    </citation>
    <scope>NUCLEOTIDE SEQUENCE [LARGE SCALE GENOMIC DNA]</scope>
    <source>
        <strain evidence="1">1808015.09</strain>
    </source>
</reference>
<proteinExistence type="predicted"/>
<accession>A0A5D2F5S5</accession>